<keyword evidence="3" id="KW-1185">Reference proteome</keyword>
<sequence>MKRHDREGSYGRSGGAAEYRGGGGGGGSAGGGAVGSGAGSRMSLLGSGYLPPPAPLAHHPPPADPPPFKKIRLAAERQPPTATPAQTSAIPPPPLPPHSQAQHQPLRIDTRESVNTYTVEVLSPNPPSDSTIEDQNFRTTKDDLLQQISKPLLALKHQKVGLENLSSVIIIPTVTRKETAPDVDVNVTTAEETVWEENCKERFDFLNAHSPIPPPSRSLLVSNRHLTDTQEAGNTLVTTLALRVFVGDDPPLTIYSPVVHMLVCPSKTL</sequence>
<dbReference type="OrthoDB" id="10258692at2759"/>
<proteinExistence type="predicted"/>
<organism evidence="2 3">
    <name type="scientific">Eumeta variegata</name>
    <name type="common">Bagworm moth</name>
    <name type="synonym">Eumeta japonica</name>
    <dbReference type="NCBI Taxonomy" id="151549"/>
    <lineage>
        <taxon>Eukaryota</taxon>
        <taxon>Metazoa</taxon>
        <taxon>Ecdysozoa</taxon>
        <taxon>Arthropoda</taxon>
        <taxon>Hexapoda</taxon>
        <taxon>Insecta</taxon>
        <taxon>Pterygota</taxon>
        <taxon>Neoptera</taxon>
        <taxon>Endopterygota</taxon>
        <taxon>Lepidoptera</taxon>
        <taxon>Glossata</taxon>
        <taxon>Ditrysia</taxon>
        <taxon>Tineoidea</taxon>
        <taxon>Psychidae</taxon>
        <taxon>Oiketicinae</taxon>
        <taxon>Eumeta</taxon>
    </lineage>
</organism>
<feature type="region of interest" description="Disordered" evidence="1">
    <location>
        <begin position="1"/>
        <end position="105"/>
    </location>
</feature>
<feature type="compositionally biased region" description="Gly residues" evidence="1">
    <location>
        <begin position="20"/>
        <end position="38"/>
    </location>
</feature>
<gene>
    <name evidence="2" type="ORF">EVAR_31513_1</name>
</gene>
<comment type="caution">
    <text evidence="2">The sequence shown here is derived from an EMBL/GenBank/DDBJ whole genome shotgun (WGS) entry which is preliminary data.</text>
</comment>
<dbReference type="AlphaFoldDB" id="A0A4C1YXG9"/>
<evidence type="ECO:0000313" key="3">
    <source>
        <dbReference type="Proteomes" id="UP000299102"/>
    </source>
</evidence>
<dbReference type="STRING" id="151549.A0A4C1YXG9"/>
<name>A0A4C1YXG9_EUMVA</name>
<dbReference type="EMBL" id="BGZK01001499">
    <property type="protein sequence ID" value="GBP81181.1"/>
    <property type="molecule type" value="Genomic_DNA"/>
</dbReference>
<feature type="compositionally biased region" description="Pro residues" evidence="1">
    <location>
        <begin position="50"/>
        <end position="68"/>
    </location>
</feature>
<protein>
    <submittedName>
        <fullName evidence="2">Uncharacterized protein</fullName>
    </submittedName>
</protein>
<reference evidence="2 3" key="1">
    <citation type="journal article" date="2019" name="Commun. Biol.">
        <title>The bagworm genome reveals a unique fibroin gene that provides high tensile strength.</title>
        <authorList>
            <person name="Kono N."/>
            <person name="Nakamura H."/>
            <person name="Ohtoshi R."/>
            <person name="Tomita M."/>
            <person name="Numata K."/>
            <person name="Arakawa K."/>
        </authorList>
    </citation>
    <scope>NUCLEOTIDE SEQUENCE [LARGE SCALE GENOMIC DNA]</scope>
</reference>
<evidence type="ECO:0000313" key="2">
    <source>
        <dbReference type="EMBL" id="GBP81181.1"/>
    </source>
</evidence>
<feature type="compositionally biased region" description="Low complexity" evidence="1">
    <location>
        <begin position="78"/>
        <end position="89"/>
    </location>
</feature>
<dbReference type="Proteomes" id="UP000299102">
    <property type="component" value="Unassembled WGS sequence"/>
</dbReference>
<accession>A0A4C1YXG9</accession>
<evidence type="ECO:0000256" key="1">
    <source>
        <dbReference type="SAM" id="MobiDB-lite"/>
    </source>
</evidence>